<keyword evidence="3 5" id="KW-1133">Transmembrane helix</keyword>
<dbReference type="AlphaFoldDB" id="A0A8S2NF65"/>
<evidence type="ECO:0000313" key="8">
    <source>
        <dbReference type="Proteomes" id="UP000682733"/>
    </source>
</evidence>
<keyword evidence="4 5" id="KW-0472">Membrane</keyword>
<feature type="transmembrane region" description="Helical" evidence="5">
    <location>
        <begin position="262"/>
        <end position="284"/>
    </location>
</feature>
<gene>
    <name evidence="6" type="ORF">OVA965_LOCUS23251</name>
    <name evidence="7" type="ORF">TMI583_LOCUS23964</name>
</gene>
<feature type="transmembrane region" description="Helical" evidence="5">
    <location>
        <begin position="135"/>
        <end position="154"/>
    </location>
</feature>
<dbReference type="GO" id="GO:0016020">
    <property type="term" value="C:membrane"/>
    <property type="evidence" value="ECO:0007669"/>
    <property type="project" value="UniProtKB-SubCell"/>
</dbReference>
<dbReference type="PANTHER" id="PTHR10924:SF27">
    <property type="entry name" value="SOLUTE CARRIER FAMILY 49 MEMBER 4"/>
    <property type="match status" value="1"/>
</dbReference>
<feature type="transmembrane region" description="Helical" evidence="5">
    <location>
        <begin position="79"/>
        <end position="99"/>
    </location>
</feature>
<dbReference type="Pfam" id="PF07690">
    <property type="entry name" value="MFS_1"/>
    <property type="match status" value="1"/>
</dbReference>
<feature type="transmembrane region" description="Helical" evidence="5">
    <location>
        <begin position="373"/>
        <end position="394"/>
    </location>
</feature>
<keyword evidence="2 5" id="KW-0812">Transmembrane</keyword>
<dbReference type="InterPro" id="IPR049680">
    <property type="entry name" value="FLVCR1-2_SLC49-like"/>
</dbReference>
<dbReference type="Proteomes" id="UP000677228">
    <property type="component" value="Unassembled WGS sequence"/>
</dbReference>
<feature type="transmembrane region" description="Helical" evidence="5">
    <location>
        <begin position="406"/>
        <end position="425"/>
    </location>
</feature>
<feature type="transmembrane region" description="Helical" evidence="5">
    <location>
        <begin position="335"/>
        <end position="353"/>
    </location>
</feature>
<protein>
    <recommendedName>
        <fullName evidence="9">Major facilitator superfamily (MFS) profile domain-containing protein</fullName>
    </recommendedName>
</protein>
<accession>A0A8S2NF65</accession>
<feature type="transmembrane region" description="Helical" evidence="5">
    <location>
        <begin position="175"/>
        <end position="195"/>
    </location>
</feature>
<proteinExistence type="predicted"/>
<evidence type="ECO:0000256" key="5">
    <source>
        <dbReference type="SAM" id="Phobius"/>
    </source>
</evidence>
<feature type="transmembrane region" description="Helical" evidence="5">
    <location>
        <begin position="108"/>
        <end position="129"/>
    </location>
</feature>
<evidence type="ECO:0008006" key="9">
    <source>
        <dbReference type="Google" id="ProtNLM"/>
    </source>
</evidence>
<feature type="transmembrane region" description="Helical" evidence="5">
    <location>
        <begin position="201"/>
        <end position="223"/>
    </location>
</feature>
<reference evidence="7" key="1">
    <citation type="submission" date="2021-02" db="EMBL/GenBank/DDBJ databases">
        <authorList>
            <person name="Nowell W R."/>
        </authorList>
    </citation>
    <scope>NUCLEOTIDE SEQUENCE</scope>
</reference>
<feature type="transmembrane region" description="Helical" evidence="5">
    <location>
        <begin position="431"/>
        <end position="450"/>
    </location>
</feature>
<comment type="subcellular location">
    <subcellularLocation>
        <location evidence="1">Membrane</location>
        <topology evidence="1">Multi-pass membrane protein</topology>
    </subcellularLocation>
</comment>
<sequence>MPNDSPVPSVLLLNVANKTDRDDHTRNNHPVYRLYPQRFWILFVFSFLAFNQCMFWLTFSPIATSTEHYYHIVEATVDLLLNWGPIIFIPCLPLTYLLLNKENGLRKCVILLAISLFVATSIRIIPSIIPSLNPLPFLHIGQIINAACGPLVMAPVSQLSCLWFGSNERTRATSVAILANNFGGTVGFLISPFIVSKPDHVQYLLYLHVILAFISCLLALIYFPSVPPTPPSPAAELLIYHPAKAEQEHSLKLYLSSVWQCLISPSFLLLSLAGGILSGTFGAWTGLFDTILSPMNYSESQAGWFGFATNIAGIIGGLLMSTVGDLKSFQRSLKLLAVLSLICCFICCLWFQLCVRTMFYEQPILKSSVTTIGISLALTGLFQGATTPLIYECLAELMFPLPESVSASILVQWINVVALVLLFVAPGRYKLMNLLVLCMIFLAIIMILFVKVKYTRKDEDERKKSEKQALEQITTNTFNTSIINNQQQNYGTIPSTAQTNFINS</sequence>
<dbReference type="InterPro" id="IPR036259">
    <property type="entry name" value="MFS_trans_sf"/>
</dbReference>
<dbReference type="Gene3D" id="1.20.1250.20">
    <property type="entry name" value="MFS general substrate transporter like domains"/>
    <property type="match status" value="2"/>
</dbReference>
<evidence type="ECO:0000313" key="7">
    <source>
        <dbReference type="EMBL" id="CAF3996072.1"/>
    </source>
</evidence>
<dbReference type="EMBL" id="CAJOBA010034997">
    <property type="protein sequence ID" value="CAF3996072.1"/>
    <property type="molecule type" value="Genomic_DNA"/>
</dbReference>
<organism evidence="7 8">
    <name type="scientific">Didymodactylos carnosus</name>
    <dbReference type="NCBI Taxonomy" id="1234261"/>
    <lineage>
        <taxon>Eukaryota</taxon>
        <taxon>Metazoa</taxon>
        <taxon>Spiralia</taxon>
        <taxon>Gnathifera</taxon>
        <taxon>Rotifera</taxon>
        <taxon>Eurotatoria</taxon>
        <taxon>Bdelloidea</taxon>
        <taxon>Philodinida</taxon>
        <taxon>Philodinidae</taxon>
        <taxon>Didymodactylos</taxon>
    </lineage>
</organism>
<dbReference type="GO" id="GO:0022857">
    <property type="term" value="F:transmembrane transporter activity"/>
    <property type="evidence" value="ECO:0007669"/>
    <property type="project" value="InterPro"/>
</dbReference>
<evidence type="ECO:0000256" key="4">
    <source>
        <dbReference type="ARBA" id="ARBA00023136"/>
    </source>
</evidence>
<dbReference type="Proteomes" id="UP000682733">
    <property type="component" value="Unassembled WGS sequence"/>
</dbReference>
<comment type="caution">
    <text evidence="7">The sequence shown here is derived from an EMBL/GenBank/DDBJ whole genome shotgun (WGS) entry which is preliminary data.</text>
</comment>
<evidence type="ECO:0000313" key="6">
    <source>
        <dbReference type="EMBL" id="CAF1185004.1"/>
    </source>
</evidence>
<dbReference type="PANTHER" id="PTHR10924">
    <property type="entry name" value="MAJOR FACILITATOR SUPERFAMILY PROTEIN-RELATED"/>
    <property type="match status" value="1"/>
</dbReference>
<evidence type="ECO:0000256" key="3">
    <source>
        <dbReference type="ARBA" id="ARBA00022989"/>
    </source>
</evidence>
<name>A0A8S2NF65_9BILA</name>
<feature type="transmembrane region" description="Helical" evidence="5">
    <location>
        <begin position="304"/>
        <end position="323"/>
    </location>
</feature>
<dbReference type="SUPFAM" id="SSF103473">
    <property type="entry name" value="MFS general substrate transporter"/>
    <property type="match status" value="1"/>
</dbReference>
<feature type="transmembrane region" description="Helical" evidence="5">
    <location>
        <begin position="39"/>
        <end position="59"/>
    </location>
</feature>
<evidence type="ECO:0000256" key="1">
    <source>
        <dbReference type="ARBA" id="ARBA00004141"/>
    </source>
</evidence>
<dbReference type="EMBL" id="CAJNOK010013472">
    <property type="protein sequence ID" value="CAF1185004.1"/>
    <property type="molecule type" value="Genomic_DNA"/>
</dbReference>
<evidence type="ECO:0000256" key="2">
    <source>
        <dbReference type="ARBA" id="ARBA00022692"/>
    </source>
</evidence>
<dbReference type="InterPro" id="IPR011701">
    <property type="entry name" value="MFS"/>
</dbReference>